<sequence length="352" mass="39600">MSKSIFRYPKIIKLENGRRIKNLEIAYHTYGRLNDRRDNVVWVCHALTASSDVFEWWPGLFGEHDLFNPADHFIVCANILGSPYGSTNPLSINPTTGRPYYLAFPQFTVRDLAQMHRLLADHLGIDRIAVAIGGSLGGQQALEWAIADPDRIARLILIATNAAHSPWGIAFNESQRLAISADRTFYADMPTGGARGLKAARSIALLSYRGYPTYGATQLESTNEKQDDFKASSYQHYQGEKLVKRFNAYSYWFLTKAMDSHNVGRGRPGIPEALQRIKAETLVIGISTDLLFPVTEQQFLASHIPRATYAEISSFYGHDGFLIETKRISESISRFLKRDGEPEKTIKLQQVI</sequence>
<evidence type="ECO:0000259" key="4">
    <source>
        <dbReference type="Pfam" id="PF00561"/>
    </source>
</evidence>
<dbReference type="InterPro" id="IPR008220">
    <property type="entry name" value="HAT_MetX-like"/>
</dbReference>
<protein>
    <recommendedName>
        <fullName evidence="2">Homoserine O-acetyltransferase</fullName>
        <shortName evidence="2">HAT</shortName>
        <ecNumber evidence="2">2.3.1.31</ecNumber>
    </recommendedName>
    <alternativeName>
        <fullName evidence="2">Homoserine transacetylase</fullName>
        <shortName evidence="2">HTA</shortName>
    </alternativeName>
</protein>
<dbReference type="HAMAP" id="MF_00296">
    <property type="entry name" value="MetX_acyltransf"/>
    <property type="match status" value="1"/>
</dbReference>
<evidence type="ECO:0000313" key="6">
    <source>
        <dbReference type="Proteomes" id="UP000199577"/>
    </source>
</evidence>
<dbReference type="STRING" id="623281.SAMN05421747_12070"/>
<comment type="pathway">
    <text evidence="2">Amino-acid biosynthesis; L-methionine biosynthesis via de novo pathway; O-acetyl-L-homoserine from L-homoserine: step 1/1.</text>
</comment>
<dbReference type="GO" id="GO:0009092">
    <property type="term" value="P:homoserine metabolic process"/>
    <property type="evidence" value="ECO:0007669"/>
    <property type="project" value="TreeGrafter"/>
</dbReference>
<proteinExistence type="inferred from homology"/>
<dbReference type="Proteomes" id="UP000199577">
    <property type="component" value="Unassembled WGS sequence"/>
</dbReference>
<feature type="binding site" evidence="2">
    <location>
        <position position="201"/>
    </location>
    <ligand>
        <name>substrate</name>
    </ligand>
</feature>
<dbReference type="PANTHER" id="PTHR32268">
    <property type="entry name" value="HOMOSERINE O-ACETYLTRANSFERASE"/>
    <property type="match status" value="1"/>
</dbReference>
<evidence type="ECO:0000256" key="1">
    <source>
        <dbReference type="ARBA" id="ARBA00022679"/>
    </source>
</evidence>
<comment type="catalytic activity">
    <reaction evidence="2">
        <text>L-homoserine + acetyl-CoA = O-acetyl-L-homoserine + CoA</text>
        <dbReference type="Rhea" id="RHEA:13701"/>
        <dbReference type="ChEBI" id="CHEBI:57287"/>
        <dbReference type="ChEBI" id="CHEBI:57288"/>
        <dbReference type="ChEBI" id="CHEBI:57476"/>
        <dbReference type="ChEBI" id="CHEBI:57716"/>
        <dbReference type="EC" id="2.3.1.31"/>
    </reaction>
</comment>
<feature type="active site" evidence="2 3">
    <location>
        <position position="318"/>
    </location>
</feature>
<dbReference type="AlphaFoldDB" id="A0A1I1LDF7"/>
<feature type="active site" evidence="2 3">
    <location>
        <position position="289"/>
    </location>
</feature>
<dbReference type="Gene3D" id="3.40.50.1820">
    <property type="entry name" value="alpha/beta hydrolase"/>
    <property type="match status" value="1"/>
</dbReference>
<dbReference type="InterPro" id="IPR000073">
    <property type="entry name" value="AB_hydrolase_1"/>
</dbReference>
<dbReference type="NCBIfam" id="TIGR01392">
    <property type="entry name" value="homoserO_Ac_trn"/>
    <property type="match status" value="1"/>
</dbReference>
<feature type="binding site" evidence="2">
    <location>
        <position position="319"/>
    </location>
    <ligand>
        <name>substrate</name>
    </ligand>
</feature>
<gene>
    <name evidence="2" type="primary">metXA</name>
    <name evidence="5" type="ORF">SAMN05421747_12070</name>
</gene>
<comment type="subcellular location">
    <subcellularLocation>
        <location evidence="2">Cytoplasm</location>
    </subcellularLocation>
</comment>
<dbReference type="RefSeq" id="WP_090974817.1">
    <property type="nucleotide sequence ID" value="NZ_FOLL01000020.1"/>
</dbReference>
<dbReference type="GO" id="GO:0004414">
    <property type="term" value="F:homoserine O-acetyltransferase activity"/>
    <property type="evidence" value="ECO:0007669"/>
    <property type="project" value="UniProtKB-UniRule"/>
</dbReference>
<keyword evidence="2" id="KW-0963">Cytoplasm</keyword>
<dbReference type="EMBL" id="FOLL01000020">
    <property type="protein sequence ID" value="SFC71051.1"/>
    <property type="molecule type" value="Genomic_DNA"/>
</dbReference>
<evidence type="ECO:0000256" key="3">
    <source>
        <dbReference type="PIRSR" id="PIRSR000443-1"/>
    </source>
</evidence>
<evidence type="ECO:0000256" key="2">
    <source>
        <dbReference type="HAMAP-Rule" id="MF_00296"/>
    </source>
</evidence>
<dbReference type="EC" id="2.3.1.31" evidence="2"/>
<keyword evidence="2" id="KW-0028">Amino-acid biosynthesis</keyword>
<keyword evidence="2" id="KW-0486">Methionine biosynthesis</keyword>
<dbReference type="PIRSF" id="PIRSF000443">
    <property type="entry name" value="Homoser_Ac_trans"/>
    <property type="match status" value="1"/>
</dbReference>
<organism evidence="5 6">
    <name type="scientific">Parapedobacter composti</name>
    <dbReference type="NCBI Taxonomy" id="623281"/>
    <lineage>
        <taxon>Bacteria</taxon>
        <taxon>Pseudomonadati</taxon>
        <taxon>Bacteroidota</taxon>
        <taxon>Sphingobacteriia</taxon>
        <taxon>Sphingobacteriales</taxon>
        <taxon>Sphingobacteriaceae</taxon>
        <taxon>Parapedobacter</taxon>
    </lineage>
</organism>
<dbReference type="InterPro" id="IPR029058">
    <property type="entry name" value="AB_hydrolase_fold"/>
</dbReference>
<keyword evidence="6" id="KW-1185">Reference proteome</keyword>
<name>A0A1I1LDF7_9SPHI</name>
<dbReference type="SUPFAM" id="SSF53474">
    <property type="entry name" value="alpha/beta-Hydrolases"/>
    <property type="match status" value="1"/>
</dbReference>
<feature type="active site" description="Nucleophile" evidence="2 3">
    <location>
        <position position="135"/>
    </location>
</feature>
<feature type="domain" description="AB hydrolase-1" evidence="4">
    <location>
        <begin position="40"/>
        <end position="313"/>
    </location>
</feature>
<comment type="similarity">
    <text evidence="2">Belongs to the AB hydrolase superfamily. MetX family.</text>
</comment>
<comment type="function">
    <text evidence="2">Transfers an acetyl group from acetyl-CoA to L-homoserine, forming acetyl-L-homoserine.</text>
</comment>
<keyword evidence="2" id="KW-0012">Acyltransferase</keyword>
<dbReference type="UniPathway" id="UPA00051">
    <property type="reaction ID" value="UER00074"/>
</dbReference>
<evidence type="ECO:0000313" key="5">
    <source>
        <dbReference type="EMBL" id="SFC71051.1"/>
    </source>
</evidence>
<comment type="subunit">
    <text evidence="2">Homodimer.</text>
</comment>
<dbReference type="GO" id="GO:0009086">
    <property type="term" value="P:methionine biosynthetic process"/>
    <property type="evidence" value="ECO:0007669"/>
    <property type="project" value="UniProtKB-UniRule"/>
</dbReference>
<keyword evidence="1 2" id="KW-0808">Transferase</keyword>
<accession>A0A1I1LDF7</accession>
<dbReference type="GO" id="GO:0005737">
    <property type="term" value="C:cytoplasm"/>
    <property type="evidence" value="ECO:0007669"/>
    <property type="project" value="UniProtKB-SubCell"/>
</dbReference>
<comment type="caution">
    <text evidence="2">Lacks conserved residue(s) required for the propagation of feature annotation.</text>
</comment>
<reference evidence="6" key="1">
    <citation type="submission" date="2016-10" db="EMBL/GenBank/DDBJ databases">
        <authorList>
            <person name="Varghese N."/>
            <person name="Submissions S."/>
        </authorList>
    </citation>
    <scope>NUCLEOTIDE SEQUENCE [LARGE SCALE GENOMIC DNA]</scope>
    <source>
        <strain evidence="6">DSM 22900</strain>
    </source>
</reference>
<dbReference type="OrthoDB" id="9800754at2"/>
<dbReference type="Pfam" id="PF00561">
    <property type="entry name" value="Abhydrolase_1"/>
    <property type="match status" value="1"/>
</dbReference>
<dbReference type="PANTHER" id="PTHR32268:SF11">
    <property type="entry name" value="HOMOSERINE O-ACETYLTRANSFERASE"/>
    <property type="match status" value="1"/>
</dbReference>